<accession>A0A2T6ZL53</accession>
<evidence type="ECO:0000313" key="2">
    <source>
        <dbReference type="EMBL" id="PUU76215.1"/>
    </source>
</evidence>
<organism evidence="2 3">
    <name type="scientific">Tuber borchii</name>
    <name type="common">White truffle</name>
    <dbReference type="NCBI Taxonomy" id="42251"/>
    <lineage>
        <taxon>Eukaryota</taxon>
        <taxon>Fungi</taxon>
        <taxon>Dikarya</taxon>
        <taxon>Ascomycota</taxon>
        <taxon>Pezizomycotina</taxon>
        <taxon>Pezizomycetes</taxon>
        <taxon>Pezizales</taxon>
        <taxon>Tuberaceae</taxon>
        <taxon>Tuber</taxon>
    </lineage>
</organism>
<feature type="region of interest" description="Disordered" evidence="1">
    <location>
        <begin position="17"/>
        <end position="38"/>
    </location>
</feature>
<proteinExistence type="predicted"/>
<reference evidence="2 3" key="1">
    <citation type="submission" date="2017-04" db="EMBL/GenBank/DDBJ databases">
        <title>Draft genome sequence of Tuber borchii Vittad., a whitish edible truffle.</title>
        <authorList>
            <consortium name="DOE Joint Genome Institute"/>
            <person name="Murat C."/>
            <person name="Kuo A."/>
            <person name="Barry K.W."/>
            <person name="Clum A."/>
            <person name="Dockter R.B."/>
            <person name="Fauchery L."/>
            <person name="Iotti M."/>
            <person name="Kohler A."/>
            <person name="Labutti K."/>
            <person name="Lindquist E.A."/>
            <person name="Lipzen A."/>
            <person name="Ohm R.A."/>
            <person name="Wang M."/>
            <person name="Grigoriev I.V."/>
            <person name="Zambonelli A."/>
            <person name="Martin F.M."/>
        </authorList>
    </citation>
    <scope>NUCLEOTIDE SEQUENCE [LARGE SCALE GENOMIC DNA]</scope>
    <source>
        <strain evidence="2 3">Tbo3840</strain>
    </source>
</reference>
<dbReference type="Proteomes" id="UP000244722">
    <property type="component" value="Unassembled WGS sequence"/>
</dbReference>
<dbReference type="AlphaFoldDB" id="A0A2T6ZL53"/>
<evidence type="ECO:0000313" key="3">
    <source>
        <dbReference type="Proteomes" id="UP000244722"/>
    </source>
</evidence>
<keyword evidence="3" id="KW-1185">Reference proteome</keyword>
<dbReference type="EMBL" id="NESQ01000196">
    <property type="protein sequence ID" value="PUU76215.1"/>
    <property type="molecule type" value="Genomic_DNA"/>
</dbReference>
<sequence>MTVPRLYLPAPVATIPSPLRHIRPTNPPNDPNQVPCPELRSSWYDSREHPPPVPIRNQCNERELHRPPVLYLTDSNSFHPITQLGLANCSRQEVCDNPCWMDSQARM</sequence>
<protein>
    <submittedName>
        <fullName evidence="2">Uncharacterized protein</fullName>
    </submittedName>
</protein>
<evidence type="ECO:0000256" key="1">
    <source>
        <dbReference type="SAM" id="MobiDB-lite"/>
    </source>
</evidence>
<comment type="caution">
    <text evidence="2">The sequence shown here is derived from an EMBL/GenBank/DDBJ whole genome shotgun (WGS) entry which is preliminary data.</text>
</comment>
<name>A0A2T6ZL53_TUBBO</name>
<gene>
    <name evidence="2" type="ORF">B9Z19DRAFT_1088720</name>
</gene>